<proteinExistence type="predicted"/>
<accession>J3JGG2</accession>
<gene>
    <name evidence="1" type="ORF">HSB1_07020</name>
</gene>
<dbReference type="EMBL" id="ALJD01000003">
    <property type="protein sequence ID" value="EJN60099.1"/>
    <property type="molecule type" value="Genomic_DNA"/>
</dbReference>
<comment type="caution">
    <text evidence="1">The sequence shown here is derived from an EMBL/GenBank/DDBJ whole genome shotgun (WGS) entry which is preliminary data.</text>
</comment>
<reference evidence="1 2" key="1">
    <citation type="journal article" date="2012" name="J. Bacteriol.">
        <title>Draft Genome Sequence of the Extremely Halophilic Archaeon Halogranum salarium B-1T.</title>
        <authorList>
            <person name="Kim K.K."/>
            <person name="Lee K.C."/>
            <person name="Lee J.S."/>
        </authorList>
    </citation>
    <scope>NUCLEOTIDE SEQUENCE [LARGE SCALE GENOMIC DNA]</scope>
    <source>
        <strain evidence="1 2">B-1</strain>
    </source>
</reference>
<evidence type="ECO:0000313" key="1">
    <source>
        <dbReference type="EMBL" id="EJN60099.1"/>
    </source>
</evidence>
<name>J3JGG2_9EURY</name>
<dbReference type="Proteomes" id="UP000007813">
    <property type="component" value="Unassembled WGS sequence"/>
</dbReference>
<sequence length="40" mass="4515">MGKQNDRKRNETLESVFVEVNHPFTGDSIETALVVESSIH</sequence>
<evidence type="ECO:0000313" key="2">
    <source>
        <dbReference type="Proteomes" id="UP000007813"/>
    </source>
</evidence>
<organism evidence="1 2">
    <name type="scientific">Halogranum salarium B-1</name>
    <dbReference type="NCBI Taxonomy" id="1210908"/>
    <lineage>
        <taxon>Archaea</taxon>
        <taxon>Methanobacteriati</taxon>
        <taxon>Methanobacteriota</taxon>
        <taxon>Stenosarchaea group</taxon>
        <taxon>Halobacteria</taxon>
        <taxon>Halobacteriales</taxon>
        <taxon>Haloferacaceae</taxon>
    </lineage>
</organism>
<protein>
    <submittedName>
        <fullName evidence="1">Uncharacterized protein</fullName>
    </submittedName>
</protein>
<dbReference type="AlphaFoldDB" id="J3JGG2"/>